<sequence>MPVSPSSSAQTAREGVARRLRELRQDAGLTLVRLAGLCGWSHSKASRIENAKTPPSASDIVAWCRACAADSQAADLVACSRDVETMYQEWRKRARTGLRQLQSSYAALFQATRLFRVYSPTAVPGLLQTEGYTRALLSGNARLLGIPDDSTEAAAARADRSRIIHQAGRRRFVFVLEESVLRYQLGTSDDMAAQLGHLLTAGALPAVSLGIIPMGTPRTLWPQEVFHLYDDTLASVELLSAEVNITQPTEVALYEAAFEELRGMAVYGAAARALVLGAIEALPGPTHAP</sequence>
<dbReference type="Proteomes" id="UP000006854">
    <property type="component" value="Chromosome"/>
</dbReference>
<dbReference type="AlphaFoldDB" id="F2RH48"/>
<dbReference type="SMART" id="SM00530">
    <property type="entry name" value="HTH_XRE"/>
    <property type="match status" value="1"/>
</dbReference>
<dbReference type="InterPro" id="IPR010982">
    <property type="entry name" value="Lambda_DNA-bd_dom_sf"/>
</dbReference>
<dbReference type="CDD" id="cd00093">
    <property type="entry name" value="HTH_XRE"/>
    <property type="match status" value="1"/>
</dbReference>
<dbReference type="GO" id="GO:0003677">
    <property type="term" value="F:DNA binding"/>
    <property type="evidence" value="ECO:0007669"/>
    <property type="project" value="UniProtKB-KW"/>
</dbReference>
<dbReference type="OrthoDB" id="4966777at2"/>
<gene>
    <name evidence="2" type="ordered locus">SVEN_4090</name>
</gene>
<dbReference type="RefSeq" id="WP_015035287.1">
    <property type="nucleotide sequence ID" value="NC_018750.1"/>
</dbReference>
<keyword evidence="2" id="KW-0238">DNA-binding</keyword>
<feature type="domain" description="HTH cro/C1-type" evidence="1">
    <location>
        <begin position="20"/>
        <end position="76"/>
    </location>
</feature>
<dbReference type="SUPFAM" id="SSF47413">
    <property type="entry name" value="lambda repressor-like DNA-binding domains"/>
    <property type="match status" value="1"/>
</dbReference>
<proteinExistence type="predicted"/>
<protein>
    <submittedName>
        <fullName evidence="2">DNA-binding protein</fullName>
    </submittedName>
</protein>
<dbReference type="HOGENOM" id="CLU_055817_2_0_11"/>
<organism evidence="2 3">
    <name type="scientific">Streptomyces venezuelae (strain ATCC 10712 / CBS 650.69 / DSM 40230 / JCM 4526 / NBRC 13096 / PD 04745)</name>
    <dbReference type="NCBI Taxonomy" id="953739"/>
    <lineage>
        <taxon>Bacteria</taxon>
        <taxon>Bacillati</taxon>
        <taxon>Actinomycetota</taxon>
        <taxon>Actinomycetes</taxon>
        <taxon>Kitasatosporales</taxon>
        <taxon>Streptomycetaceae</taxon>
        <taxon>Streptomyces</taxon>
    </lineage>
</organism>
<dbReference type="PROSITE" id="PS50943">
    <property type="entry name" value="HTH_CROC1"/>
    <property type="match status" value="1"/>
</dbReference>
<accession>F2RH48</accession>
<evidence type="ECO:0000313" key="3">
    <source>
        <dbReference type="Proteomes" id="UP000006854"/>
    </source>
</evidence>
<dbReference type="EMBL" id="FR845719">
    <property type="protein sequence ID" value="CCA57376.1"/>
    <property type="molecule type" value="Genomic_DNA"/>
</dbReference>
<dbReference type="eggNOG" id="COG1396">
    <property type="taxonomic scope" value="Bacteria"/>
</dbReference>
<dbReference type="GeneID" id="51864654"/>
<reference evidence="2 3" key="1">
    <citation type="journal article" date="2011" name="BMC Genomics">
        <title>Genome-wide analysis of the role of GlnR in Streptomyces venezuelae provides new insights into global nitrogen regulation in actinomycetes.</title>
        <authorList>
            <person name="Pullan S.T."/>
            <person name="Bibb M.J."/>
            <person name="Merrick M."/>
        </authorList>
    </citation>
    <scope>NUCLEOTIDE SEQUENCE [LARGE SCALE GENOMIC DNA]</scope>
    <source>
        <strain evidence="2">ATCC 10712</strain>
    </source>
</reference>
<dbReference type="InterPro" id="IPR001387">
    <property type="entry name" value="Cro/C1-type_HTH"/>
</dbReference>
<dbReference type="STRING" id="953739.SVEN_4090"/>
<dbReference type="Pfam" id="PF19054">
    <property type="entry name" value="DUF5753"/>
    <property type="match status" value="1"/>
</dbReference>
<evidence type="ECO:0000313" key="2">
    <source>
        <dbReference type="EMBL" id="CCA57376.1"/>
    </source>
</evidence>
<name>F2RH48_STRVP</name>
<dbReference type="KEGG" id="sve:SVEN_4090"/>
<dbReference type="PATRIC" id="fig|953739.5.peg.6588"/>
<dbReference type="Gene3D" id="1.10.260.40">
    <property type="entry name" value="lambda repressor-like DNA-binding domains"/>
    <property type="match status" value="1"/>
</dbReference>
<keyword evidence="3" id="KW-1185">Reference proteome</keyword>
<dbReference type="InterPro" id="IPR043917">
    <property type="entry name" value="DUF5753"/>
</dbReference>
<evidence type="ECO:0000259" key="1">
    <source>
        <dbReference type="PROSITE" id="PS50943"/>
    </source>
</evidence>
<dbReference type="Pfam" id="PF13560">
    <property type="entry name" value="HTH_31"/>
    <property type="match status" value="1"/>
</dbReference>